<keyword evidence="3" id="KW-1185">Reference proteome</keyword>
<dbReference type="AlphaFoldDB" id="A0A183HZA8"/>
<organism evidence="4">
    <name type="scientific">Onchocerca flexuosa</name>
    <dbReference type="NCBI Taxonomy" id="387005"/>
    <lineage>
        <taxon>Eukaryota</taxon>
        <taxon>Metazoa</taxon>
        <taxon>Ecdysozoa</taxon>
        <taxon>Nematoda</taxon>
        <taxon>Chromadorea</taxon>
        <taxon>Rhabditida</taxon>
        <taxon>Spirurina</taxon>
        <taxon>Spiruromorpha</taxon>
        <taxon>Filarioidea</taxon>
        <taxon>Onchocercidae</taxon>
        <taxon>Onchocerca</taxon>
    </lineage>
</organism>
<dbReference type="EMBL" id="UZAJ01039945">
    <property type="protein sequence ID" value="VDP12250.1"/>
    <property type="molecule type" value="Genomic_DNA"/>
</dbReference>
<reference evidence="2 3" key="2">
    <citation type="submission" date="2018-11" db="EMBL/GenBank/DDBJ databases">
        <authorList>
            <consortium name="Pathogen Informatics"/>
        </authorList>
    </citation>
    <scope>NUCLEOTIDE SEQUENCE [LARGE SCALE GENOMIC DNA]</scope>
</reference>
<evidence type="ECO:0000313" key="2">
    <source>
        <dbReference type="EMBL" id="VDP12250.1"/>
    </source>
</evidence>
<dbReference type="WBParaSite" id="OFLC_0001282101-mRNA-1">
    <property type="protein sequence ID" value="OFLC_0001282101-mRNA-1"/>
    <property type="gene ID" value="OFLC_0001282101"/>
</dbReference>
<gene>
    <name evidence="2" type="ORF">OFLC_LOCUS12820</name>
</gene>
<dbReference type="Proteomes" id="UP000267606">
    <property type="component" value="Unassembled WGS sequence"/>
</dbReference>
<feature type="transmembrane region" description="Helical" evidence="1">
    <location>
        <begin position="30"/>
        <end position="47"/>
    </location>
</feature>
<proteinExistence type="predicted"/>
<keyword evidence="1" id="KW-0812">Transmembrane</keyword>
<sequence length="97" mass="11464">MLSSPTIKKHTQTHITANVESRALWNRSRYLSMVLLMVLALVVPLVFHNTTSIHHYFSFHSHCHSMLLFLAQSTEITLELYNFLYDFINFYRVLFCL</sequence>
<evidence type="ECO:0000256" key="1">
    <source>
        <dbReference type="SAM" id="Phobius"/>
    </source>
</evidence>
<name>A0A183HZA8_9BILA</name>
<protein>
    <submittedName>
        <fullName evidence="4">G_PROTEIN_RECEP_F1_2 domain-containing protein</fullName>
    </submittedName>
</protein>
<keyword evidence="1" id="KW-1133">Transmembrane helix</keyword>
<accession>A0A183HZA8</accession>
<evidence type="ECO:0000313" key="4">
    <source>
        <dbReference type="WBParaSite" id="OFLC_0001282101-mRNA-1"/>
    </source>
</evidence>
<reference evidence="4" key="1">
    <citation type="submission" date="2016-06" db="UniProtKB">
        <authorList>
            <consortium name="WormBaseParasite"/>
        </authorList>
    </citation>
    <scope>IDENTIFICATION</scope>
</reference>
<keyword evidence="1" id="KW-0472">Membrane</keyword>
<evidence type="ECO:0000313" key="3">
    <source>
        <dbReference type="Proteomes" id="UP000267606"/>
    </source>
</evidence>